<dbReference type="Gene3D" id="2.60.40.10">
    <property type="entry name" value="Immunoglobulins"/>
    <property type="match status" value="2"/>
</dbReference>
<dbReference type="InterPro" id="IPR003599">
    <property type="entry name" value="Ig_sub"/>
</dbReference>
<evidence type="ECO:0000259" key="1">
    <source>
        <dbReference type="SMART" id="SM00409"/>
    </source>
</evidence>
<dbReference type="InterPro" id="IPR013106">
    <property type="entry name" value="Ig_V-set"/>
</dbReference>
<keyword evidence="3" id="KW-1185">Reference proteome</keyword>
<organism evidence="2 3">
    <name type="scientific">Sinocyclocheilus anshuiensis</name>
    <dbReference type="NCBI Taxonomy" id="1608454"/>
    <lineage>
        <taxon>Eukaryota</taxon>
        <taxon>Metazoa</taxon>
        <taxon>Chordata</taxon>
        <taxon>Craniata</taxon>
        <taxon>Vertebrata</taxon>
        <taxon>Euteleostomi</taxon>
        <taxon>Actinopterygii</taxon>
        <taxon>Neopterygii</taxon>
        <taxon>Teleostei</taxon>
        <taxon>Ostariophysi</taxon>
        <taxon>Cypriniformes</taxon>
        <taxon>Cyprinidae</taxon>
        <taxon>Cyprininae</taxon>
        <taxon>Sinocyclocheilus</taxon>
    </lineage>
</organism>
<reference evidence="2" key="1">
    <citation type="submission" date="2025-08" db="UniProtKB">
        <authorList>
            <consortium name="Ensembl"/>
        </authorList>
    </citation>
    <scope>IDENTIFICATION</scope>
</reference>
<dbReference type="InterPro" id="IPR013783">
    <property type="entry name" value="Ig-like_fold"/>
</dbReference>
<dbReference type="Proteomes" id="UP000472260">
    <property type="component" value="Unassembled WGS sequence"/>
</dbReference>
<dbReference type="Ensembl" id="ENSSANT00000076937.1">
    <property type="protein sequence ID" value="ENSSANP00000072366.1"/>
    <property type="gene ID" value="ENSSANG00000036123.1"/>
</dbReference>
<sequence>MIGDSVTLHTDVEINQQDRMTWYFNYTRIALITGNQSKICTDDQCKERFRDRLKLDHQTGSLIITNIRTTDAGDYKLKITSRNIANIFNITVLDVPAAQQDEMKRKSVKEGESVTLGPGVMKKTSDVMTWYFNETHIAEITGDQSKICTDDQCKERFRDRLKLDHQTGSLIITNIITNIRTTDSGLYELKISTSRFNISRSFTVTVTGEYHLVFQSMCPLEYS</sequence>
<dbReference type="PANTHER" id="PTHR21063">
    <property type="entry name" value="LFA-3"/>
    <property type="match status" value="1"/>
</dbReference>
<feature type="domain" description="Immunoglobulin" evidence="1">
    <location>
        <begin position="1"/>
        <end position="96"/>
    </location>
</feature>
<proteinExistence type="predicted"/>
<name>A0A671QN77_9TELE</name>
<gene>
    <name evidence="2" type="primary">LOC107683710</name>
</gene>
<dbReference type="Pfam" id="PF07686">
    <property type="entry name" value="V-set"/>
    <property type="match status" value="1"/>
</dbReference>
<evidence type="ECO:0000313" key="2">
    <source>
        <dbReference type="Ensembl" id="ENSSANP00000072366.1"/>
    </source>
</evidence>
<protein>
    <submittedName>
        <fullName evidence="2">Uncharacterized LOC107683710</fullName>
    </submittedName>
</protein>
<evidence type="ECO:0000313" key="3">
    <source>
        <dbReference type="Proteomes" id="UP000472260"/>
    </source>
</evidence>
<reference evidence="2" key="2">
    <citation type="submission" date="2025-09" db="UniProtKB">
        <authorList>
            <consortium name="Ensembl"/>
        </authorList>
    </citation>
    <scope>IDENTIFICATION</scope>
</reference>
<feature type="domain" description="Immunoglobulin" evidence="1">
    <location>
        <begin position="103"/>
        <end position="207"/>
    </location>
</feature>
<dbReference type="SUPFAM" id="SSF48726">
    <property type="entry name" value="Immunoglobulin"/>
    <property type="match status" value="2"/>
</dbReference>
<accession>A0A671QN77</accession>
<dbReference type="SMART" id="SM00409">
    <property type="entry name" value="IG"/>
    <property type="match status" value="2"/>
</dbReference>
<dbReference type="AlphaFoldDB" id="A0A671QN77"/>
<dbReference type="PANTHER" id="PTHR21063:SF4">
    <property type="entry name" value="CD48 ANTIGEN-RELATED"/>
    <property type="match status" value="1"/>
</dbReference>
<dbReference type="InterPro" id="IPR036179">
    <property type="entry name" value="Ig-like_dom_sf"/>
</dbReference>